<accession>A0A9N9WTH3</accession>
<name>A0A9N9WTH3_9DIPT</name>
<keyword evidence="1" id="KW-0732">Signal</keyword>
<evidence type="ECO:0000313" key="2">
    <source>
        <dbReference type="EMBL" id="CAG9805334.1"/>
    </source>
</evidence>
<reference evidence="2" key="1">
    <citation type="submission" date="2022-01" db="EMBL/GenBank/DDBJ databases">
        <authorList>
            <person name="King R."/>
        </authorList>
    </citation>
    <scope>NUCLEOTIDE SEQUENCE</scope>
</reference>
<protein>
    <submittedName>
        <fullName evidence="2">Uncharacterized protein</fullName>
    </submittedName>
</protein>
<reference evidence="2" key="2">
    <citation type="submission" date="2022-10" db="EMBL/GenBank/DDBJ databases">
        <authorList>
            <consortium name="ENA_rothamsted_submissions"/>
            <consortium name="culmorum"/>
            <person name="King R."/>
        </authorList>
    </citation>
    <scope>NUCLEOTIDE SEQUENCE</scope>
</reference>
<feature type="chain" id="PRO_5040345684" evidence="1">
    <location>
        <begin position="21"/>
        <end position="129"/>
    </location>
</feature>
<proteinExistence type="predicted"/>
<keyword evidence="3" id="KW-1185">Reference proteome</keyword>
<dbReference type="AlphaFoldDB" id="A0A9N9WTH3"/>
<evidence type="ECO:0000256" key="1">
    <source>
        <dbReference type="SAM" id="SignalP"/>
    </source>
</evidence>
<feature type="signal peptide" evidence="1">
    <location>
        <begin position="1"/>
        <end position="20"/>
    </location>
</feature>
<dbReference type="Proteomes" id="UP001153620">
    <property type="component" value="Chromosome 2"/>
</dbReference>
<dbReference type="EMBL" id="OU895878">
    <property type="protein sequence ID" value="CAG9805334.1"/>
    <property type="molecule type" value="Genomic_DNA"/>
</dbReference>
<organism evidence="2 3">
    <name type="scientific">Chironomus riparius</name>
    <dbReference type="NCBI Taxonomy" id="315576"/>
    <lineage>
        <taxon>Eukaryota</taxon>
        <taxon>Metazoa</taxon>
        <taxon>Ecdysozoa</taxon>
        <taxon>Arthropoda</taxon>
        <taxon>Hexapoda</taxon>
        <taxon>Insecta</taxon>
        <taxon>Pterygota</taxon>
        <taxon>Neoptera</taxon>
        <taxon>Endopterygota</taxon>
        <taxon>Diptera</taxon>
        <taxon>Nematocera</taxon>
        <taxon>Chironomoidea</taxon>
        <taxon>Chironomidae</taxon>
        <taxon>Chironominae</taxon>
        <taxon>Chironomus</taxon>
    </lineage>
</organism>
<sequence length="129" mass="14120">MKFQFNIFIFVATFVAGSNAGGPSEPQVCTVVAEVAYEFNSFTTNLLRLYILNLPRSDEASSDEKLLGMASIVEGSADVPEEDKKTMHDLVNHENRFDGRSLADGLTHDNIWDCFIGIFTGALDGVLAI</sequence>
<gene>
    <name evidence="2" type="ORF">CHIRRI_LOCUS8208</name>
</gene>
<evidence type="ECO:0000313" key="3">
    <source>
        <dbReference type="Proteomes" id="UP001153620"/>
    </source>
</evidence>